<comment type="caution">
    <text evidence="4">The sequence shown here is derived from an EMBL/GenBank/DDBJ whole genome shotgun (WGS) entry which is preliminary data.</text>
</comment>
<name>A0ABV7F7M7_9BURK</name>
<dbReference type="InterPro" id="IPR007055">
    <property type="entry name" value="BON_dom"/>
</dbReference>
<evidence type="ECO:0000313" key="4">
    <source>
        <dbReference type="EMBL" id="MFC3111022.1"/>
    </source>
</evidence>
<reference evidence="5" key="1">
    <citation type="journal article" date="2019" name="Int. J. Syst. Evol. Microbiol.">
        <title>The Global Catalogue of Microorganisms (GCM) 10K type strain sequencing project: providing services to taxonomists for standard genome sequencing and annotation.</title>
        <authorList>
            <consortium name="The Broad Institute Genomics Platform"/>
            <consortium name="The Broad Institute Genome Sequencing Center for Infectious Disease"/>
            <person name="Wu L."/>
            <person name="Ma J."/>
        </authorList>
    </citation>
    <scope>NUCLEOTIDE SEQUENCE [LARGE SCALE GENOMIC DNA]</scope>
    <source>
        <strain evidence="5">KCTC 42986</strain>
    </source>
</reference>
<dbReference type="Gene3D" id="3.30.1340.30">
    <property type="match status" value="1"/>
</dbReference>
<feature type="chain" id="PRO_5047027650" evidence="2">
    <location>
        <begin position="19"/>
        <end position="187"/>
    </location>
</feature>
<keyword evidence="5" id="KW-1185">Reference proteome</keyword>
<feature type="region of interest" description="Disordered" evidence="1">
    <location>
        <begin position="30"/>
        <end position="114"/>
    </location>
</feature>
<feature type="domain" description="BON" evidence="3">
    <location>
        <begin position="117"/>
        <end position="185"/>
    </location>
</feature>
<dbReference type="EMBL" id="JBHRTP010000096">
    <property type="protein sequence ID" value="MFC3111022.1"/>
    <property type="molecule type" value="Genomic_DNA"/>
</dbReference>
<dbReference type="RefSeq" id="WP_390324253.1">
    <property type="nucleotide sequence ID" value="NZ_JBHRTP010000096.1"/>
</dbReference>
<dbReference type="PANTHER" id="PTHR34606">
    <property type="entry name" value="BON DOMAIN-CONTAINING PROTEIN"/>
    <property type="match status" value="1"/>
</dbReference>
<feature type="compositionally biased region" description="Low complexity" evidence="1">
    <location>
        <begin position="38"/>
        <end position="105"/>
    </location>
</feature>
<feature type="signal peptide" evidence="2">
    <location>
        <begin position="1"/>
        <end position="18"/>
    </location>
</feature>
<evidence type="ECO:0000256" key="2">
    <source>
        <dbReference type="SAM" id="SignalP"/>
    </source>
</evidence>
<proteinExistence type="predicted"/>
<keyword evidence="2" id="KW-0732">Signal</keyword>
<dbReference type="InterPro" id="IPR051686">
    <property type="entry name" value="Lipoprotein_DolP"/>
</dbReference>
<protein>
    <submittedName>
        <fullName evidence="4">BON domain-containing protein</fullName>
    </submittedName>
</protein>
<dbReference type="Pfam" id="PF04972">
    <property type="entry name" value="BON"/>
    <property type="match status" value="1"/>
</dbReference>
<dbReference type="PANTHER" id="PTHR34606:SF16">
    <property type="entry name" value="BON DOMAIN-CONTAINING PROTEIN"/>
    <property type="match status" value="1"/>
</dbReference>
<evidence type="ECO:0000259" key="3">
    <source>
        <dbReference type="PROSITE" id="PS50914"/>
    </source>
</evidence>
<dbReference type="SMART" id="SM00749">
    <property type="entry name" value="BON"/>
    <property type="match status" value="1"/>
</dbReference>
<sequence length="187" mass="18113">MKHLRTFTWIVIMSIAAAANYGCDKNKTADTMGRTDQTPSAAPTTGDTTGTAGTSTATGATGSAGTAASTATGTNAGTTTTGTTSGDATATSGAASPTGSTMGTTDQGGAKGGSAVSDAAITAKVKTAIIAEPGLKSMQINVKTADGVVTLSGAIDSQQSIDRAKQVAQSVSGVKSVDNQLTVKSSG</sequence>
<dbReference type="PROSITE" id="PS50914">
    <property type="entry name" value="BON"/>
    <property type="match status" value="1"/>
</dbReference>
<gene>
    <name evidence="4" type="ORF">ACFOFO_24230</name>
</gene>
<dbReference type="InterPro" id="IPR014004">
    <property type="entry name" value="Transpt-assoc_nodulatn_dom_bac"/>
</dbReference>
<evidence type="ECO:0000313" key="5">
    <source>
        <dbReference type="Proteomes" id="UP001595530"/>
    </source>
</evidence>
<organism evidence="4 5">
    <name type="scientific">Undibacterium arcticum</name>
    <dbReference type="NCBI Taxonomy" id="1762892"/>
    <lineage>
        <taxon>Bacteria</taxon>
        <taxon>Pseudomonadati</taxon>
        <taxon>Pseudomonadota</taxon>
        <taxon>Betaproteobacteria</taxon>
        <taxon>Burkholderiales</taxon>
        <taxon>Oxalobacteraceae</taxon>
        <taxon>Undibacterium</taxon>
    </lineage>
</organism>
<accession>A0ABV7F7M7</accession>
<dbReference type="Proteomes" id="UP001595530">
    <property type="component" value="Unassembled WGS sequence"/>
</dbReference>
<evidence type="ECO:0000256" key="1">
    <source>
        <dbReference type="SAM" id="MobiDB-lite"/>
    </source>
</evidence>